<dbReference type="InterPro" id="IPR038716">
    <property type="entry name" value="P1/P2_N_sf"/>
</dbReference>
<dbReference type="CDD" id="cd05831">
    <property type="entry name" value="Ribosomal_P1"/>
    <property type="match status" value="1"/>
</dbReference>
<dbReference type="Gene3D" id="1.10.10.1410">
    <property type="match status" value="1"/>
</dbReference>
<comment type="similarity">
    <text evidence="1">Belongs to the eukaryotic ribosomal protein P1/P2 family.</text>
</comment>
<dbReference type="Proteomes" id="UP001470230">
    <property type="component" value="Unassembled WGS sequence"/>
</dbReference>
<sequence>MASPELACVYAALILNDDNIEITNDKIKNILDAAGVKVESYWIDLFADYFKTRDISELIKGTPLGGSQTSSASADANAPKENEEAKEEKKEEEEVEIAGGFDDLFV</sequence>
<dbReference type="InterPro" id="IPR027534">
    <property type="entry name" value="Ribosomal_P1/P2"/>
</dbReference>
<evidence type="ECO:0000256" key="1">
    <source>
        <dbReference type="ARBA" id="ARBA00005436"/>
    </source>
</evidence>
<evidence type="ECO:0000256" key="2">
    <source>
        <dbReference type="ARBA" id="ARBA00022980"/>
    </source>
</evidence>
<name>A0ABR2L1A0_9EUKA</name>
<dbReference type="GO" id="GO:0005840">
    <property type="term" value="C:ribosome"/>
    <property type="evidence" value="ECO:0007669"/>
    <property type="project" value="UniProtKB-KW"/>
</dbReference>
<comment type="caution">
    <text evidence="5">The sequence shown here is derived from an EMBL/GenBank/DDBJ whole genome shotgun (WGS) entry which is preliminary data.</text>
</comment>
<dbReference type="PANTHER" id="PTHR45696:SF10">
    <property type="entry name" value="LARGE RIBOSOMAL SUBUNIT PROTEIN P1"/>
    <property type="match status" value="1"/>
</dbReference>
<keyword evidence="2 5" id="KW-0689">Ribosomal protein</keyword>
<keyword evidence="6" id="KW-1185">Reference proteome</keyword>
<gene>
    <name evidence="5" type="ORF">M9Y10_014663</name>
</gene>
<proteinExistence type="inferred from homology"/>
<feature type="compositionally biased region" description="Basic and acidic residues" evidence="4">
    <location>
        <begin position="78"/>
        <end position="89"/>
    </location>
</feature>
<feature type="region of interest" description="Disordered" evidence="4">
    <location>
        <begin position="61"/>
        <end position="106"/>
    </location>
</feature>
<evidence type="ECO:0000313" key="6">
    <source>
        <dbReference type="Proteomes" id="UP001470230"/>
    </source>
</evidence>
<reference evidence="5 6" key="1">
    <citation type="submission" date="2024-04" db="EMBL/GenBank/DDBJ databases">
        <title>Tritrichomonas musculus Genome.</title>
        <authorList>
            <person name="Alves-Ferreira E."/>
            <person name="Grigg M."/>
            <person name="Lorenzi H."/>
            <person name="Galac M."/>
        </authorList>
    </citation>
    <scope>NUCLEOTIDE SEQUENCE [LARGE SCALE GENOMIC DNA]</scope>
    <source>
        <strain evidence="5 6">EAF2021</strain>
    </source>
</reference>
<dbReference type="HAMAP" id="MF_01478">
    <property type="entry name" value="Ribosomal_L12_arch"/>
    <property type="match status" value="1"/>
</dbReference>
<dbReference type="EMBL" id="JAPFFF010000002">
    <property type="protein sequence ID" value="KAK8896746.1"/>
    <property type="molecule type" value="Genomic_DNA"/>
</dbReference>
<organism evidence="5 6">
    <name type="scientific">Tritrichomonas musculus</name>
    <dbReference type="NCBI Taxonomy" id="1915356"/>
    <lineage>
        <taxon>Eukaryota</taxon>
        <taxon>Metamonada</taxon>
        <taxon>Parabasalia</taxon>
        <taxon>Tritrichomonadida</taxon>
        <taxon>Tritrichomonadidae</taxon>
        <taxon>Tritrichomonas</taxon>
    </lineage>
</organism>
<evidence type="ECO:0000256" key="3">
    <source>
        <dbReference type="ARBA" id="ARBA00023274"/>
    </source>
</evidence>
<dbReference type="Pfam" id="PF00428">
    <property type="entry name" value="Ribosomal_60s"/>
    <property type="match status" value="1"/>
</dbReference>
<feature type="compositionally biased region" description="Polar residues" evidence="4">
    <location>
        <begin position="65"/>
        <end position="74"/>
    </location>
</feature>
<protein>
    <submittedName>
        <fullName evidence="5">60S acidic ribosomal protein P1</fullName>
    </submittedName>
</protein>
<accession>A0ABR2L1A0</accession>
<evidence type="ECO:0000313" key="5">
    <source>
        <dbReference type="EMBL" id="KAK8896746.1"/>
    </source>
</evidence>
<evidence type="ECO:0000256" key="4">
    <source>
        <dbReference type="SAM" id="MobiDB-lite"/>
    </source>
</evidence>
<keyword evidence="3" id="KW-0687">Ribonucleoprotein</keyword>
<dbReference type="PANTHER" id="PTHR45696">
    <property type="entry name" value="60S ACIDIC RIBOSOMAL PROTEIN P1"/>
    <property type="match status" value="1"/>
</dbReference>